<evidence type="ECO:0000259" key="7">
    <source>
        <dbReference type="Pfam" id="PF00151"/>
    </source>
</evidence>
<name>A0A4X2MDI7_VOMUR</name>
<keyword evidence="4 6" id="KW-1015">Disulfide bond</keyword>
<keyword evidence="6" id="KW-0443">Lipid metabolism</keyword>
<feature type="chain" id="PRO_5021514046" description="Triacylglycerol lipase" evidence="6">
    <location>
        <begin position="19"/>
        <end position="173"/>
    </location>
</feature>
<dbReference type="OMA" id="PETINIH"/>
<dbReference type="GeneTree" id="ENSGT00940000162375"/>
<keyword evidence="6" id="KW-0442">Lipid degradation</keyword>
<accession>A0A4X2MDI7</accession>
<proteinExistence type="inferred from homology"/>
<evidence type="ECO:0000313" key="8">
    <source>
        <dbReference type="Ensembl" id="ENSVURP00010032761.1"/>
    </source>
</evidence>
<feature type="signal peptide" evidence="6">
    <location>
        <begin position="1"/>
        <end position="18"/>
    </location>
</feature>
<dbReference type="GO" id="GO:0016042">
    <property type="term" value="P:lipid catabolic process"/>
    <property type="evidence" value="ECO:0007669"/>
    <property type="project" value="UniProtKB-KW"/>
</dbReference>
<dbReference type="InterPro" id="IPR002331">
    <property type="entry name" value="Lipase_panc"/>
</dbReference>
<dbReference type="Pfam" id="PF00151">
    <property type="entry name" value="Lipase"/>
    <property type="match status" value="1"/>
</dbReference>
<feature type="domain" description="Lipase" evidence="7">
    <location>
        <begin position="14"/>
        <end position="150"/>
    </location>
</feature>
<sequence>ILGLWTVTLLLLGKEVCYVDLGCFVDDDPWGGTLIRPLKVLPWSPETINIHFLLYTNENPNYFQMLQPSEPSTIEYSNFKTDRKTRFVIHGYIDKEKTVGRQTCNMFQVEQLNCICGDWKEGSQTTYTQAANNIRVMGAEVANTIKVLSVSRKLLSVPYSYCLGALGNPDLYC</sequence>
<evidence type="ECO:0000256" key="1">
    <source>
        <dbReference type="ARBA" id="ARBA00004613"/>
    </source>
</evidence>
<dbReference type="PRINTS" id="PR00823">
    <property type="entry name" value="PANCLIPASE"/>
</dbReference>
<keyword evidence="9" id="KW-1185">Reference proteome</keyword>
<protein>
    <recommendedName>
        <fullName evidence="6">Triacylglycerol lipase</fullName>
        <ecNumber evidence="6">3.1.1.3</ecNumber>
    </recommendedName>
    <alternativeName>
        <fullName evidence="6">Pancreatic lipase</fullName>
    </alternativeName>
</protein>
<reference evidence="9" key="1">
    <citation type="submission" date="2018-12" db="EMBL/GenBank/DDBJ databases">
        <authorList>
            <person name="Yazar S."/>
        </authorList>
    </citation>
    <scope>NUCLEOTIDE SEQUENCE [LARGE SCALE GENOMIC DNA]</scope>
</reference>
<keyword evidence="3 6" id="KW-0964">Secreted</keyword>
<organism evidence="8 9">
    <name type="scientific">Vombatus ursinus</name>
    <name type="common">Common wombat</name>
    <dbReference type="NCBI Taxonomy" id="29139"/>
    <lineage>
        <taxon>Eukaryota</taxon>
        <taxon>Metazoa</taxon>
        <taxon>Chordata</taxon>
        <taxon>Craniata</taxon>
        <taxon>Vertebrata</taxon>
        <taxon>Euteleostomi</taxon>
        <taxon>Mammalia</taxon>
        <taxon>Metatheria</taxon>
        <taxon>Diprotodontia</taxon>
        <taxon>Vombatidae</taxon>
        <taxon>Vombatus</taxon>
    </lineage>
</organism>
<evidence type="ECO:0000256" key="4">
    <source>
        <dbReference type="ARBA" id="ARBA00023157"/>
    </source>
</evidence>
<keyword evidence="6" id="KW-0732">Signal</keyword>
<dbReference type="PANTHER" id="PTHR11610">
    <property type="entry name" value="LIPASE"/>
    <property type="match status" value="1"/>
</dbReference>
<evidence type="ECO:0000256" key="6">
    <source>
        <dbReference type="RuleBase" id="RU362046"/>
    </source>
</evidence>
<evidence type="ECO:0000256" key="2">
    <source>
        <dbReference type="ARBA" id="ARBA00010701"/>
    </source>
</evidence>
<comment type="catalytic activity">
    <reaction evidence="6">
        <text>a triacylglycerol + H2O = a diacylglycerol + a fatty acid + H(+)</text>
        <dbReference type="Rhea" id="RHEA:12044"/>
        <dbReference type="ChEBI" id="CHEBI:15377"/>
        <dbReference type="ChEBI" id="CHEBI:15378"/>
        <dbReference type="ChEBI" id="CHEBI:17855"/>
        <dbReference type="ChEBI" id="CHEBI:18035"/>
        <dbReference type="ChEBI" id="CHEBI:28868"/>
        <dbReference type="EC" id="3.1.1.3"/>
    </reaction>
</comment>
<dbReference type="InterPro" id="IPR013818">
    <property type="entry name" value="Lipase"/>
</dbReference>
<dbReference type="SUPFAM" id="SSF53474">
    <property type="entry name" value="alpha/beta-Hydrolases"/>
    <property type="match status" value="1"/>
</dbReference>
<dbReference type="GO" id="GO:0004465">
    <property type="term" value="F:lipoprotein lipase activity"/>
    <property type="evidence" value="ECO:0007669"/>
    <property type="project" value="TreeGrafter"/>
</dbReference>
<evidence type="ECO:0000256" key="3">
    <source>
        <dbReference type="ARBA" id="ARBA00022525"/>
    </source>
</evidence>
<evidence type="ECO:0000313" key="9">
    <source>
        <dbReference type="Proteomes" id="UP000314987"/>
    </source>
</evidence>
<dbReference type="EC" id="3.1.1.3" evidence="6"/>
<comment type="similarity">
    <text evidence="2 5">Belongs to the AB hydrolase superfamily. Lipase family.</text>
</comment>
<dbReference type="InterPro" id="IPR000734">
    <property type="entry name" value="TAG_lipase"/>
</dbReference>
<dbReference type="Proteomes" id="UP000314987">
    <property type="component" value="Unassembled WGS sequence"/>
</dbReference>
<dbReference type="Gene3D" id="3.40.50.1820">
    <property type="entry name" value="alpha/beta hydrolase"/>
    <property type="match status" value="1"/>
</dbReference>
<evidence type="ECO:0000256" key="5">
    <source>
        <dbReference type="RuleBase" id="RU004262"/>
    </source>
</evidence>
<dbReference type="STRING" id="29139.ENSVURP00010032761"/>
<comment type="subcellular location">
    <subcellularLocation>
        <location evidence="1 6">Secreted</location>
    </subcellularLocation>
</comment>
<reference evidence="8" key="2">
    <citation type="submission" date="2025-08" db="UniProtKB">
        <authorList>
            <consortium name="Ensembl"/>
        </authorList>
    </citation>
    <scope>IDENTIFICATION</scope>
</reference>
<reference evidence="8" key="3">
    <citation type="submission" date="2025-09" db="UniProtKB">
        <authorList>
            <consortium name="Ensembl"/>
        </authorList>
    </citation>
    <scope>IDENTIFICATION</scope>
</reference>
<dbReference type="GO" id="GO:0005576">
    <property type="term" value="C:extracellular region"/>
    <property type="evidence" value="ECO:0007669"/>
    <property type="project" value="UniProtKB-SubCell"/>
</dbReference>
<dbReference type="InterPro" id="IPR029058">
    <property type="entry name" value="AB_hydrolase_fold"/>
</dbReference>
<dbReference type="AlphaFoldDB" id="A0A4X2MDI7"/>
<dbReference type="Ensembl" id="ENSVURT00010037290.1">
    <property type="protein sequence ID" value="ENSVURP00010032761.1"/>
    <property type="gene ID" value="ENSVURG00010024983.1"/>
</dbReference>
<dbReference type="PRINTS" id="PR00821">
    <property type="entry name" value="TAGLIPASE"/>
</dbReference>
<dbReference type="PANTHER" id="PTHR11610:SF108">
    <property type="entry name" value="INACTIVE PANCREATIC LIPASE-RELATED PROTEIN 1"/>
    <property type="match status" value="1"/>
</dbReference>